<dbReference type="AlphaFoldDB" id="A0A7M7MW03"/>
<protein>
    <recommendedName>
        <fullName evidence="2">DNA polymerase delta subunit 3</fullName>
    </recommendedName>
</protein>
<feature type="region of interest" description="Disordered" evidence="5">
    <location>
        <begin position="243"/>
        <end position="320"/>
    </location>
</feature>
<dbReference type="PANTHER" id="PTHR17598:SF13">
    <property type="entry name" value="DNA POLYMERASE DELTA SUBUNIT 3"/>
    <property type="match status" value="1"/>
</dbReference>
<dbReference type="OMA" id="QMLYDFH"/>
<proteinExistence type="predicted"/>
<evidence type="ECO:0000313" key="8">
    <source>
        <dbReference type="RefSeq" id="XP_003251482.3"/>
    </source>
</evidence>
<dbReference type="InterPro" id="IPR041913">
    <property type="entry name" value="POLD3_sf"/>
</dbReference>
<comment type="subcellular location">
    <subcellularLocation>
        <location evidence="1">Nucleus</location>
    </subcellularLocation>
</comment>
<sequence>MITESLHEYLEIVAGYIFDDDKLVTYKWLSKVLEIHVNIAKQILWEFWQKYKKEKEFVCTFLLMGILYDNGMHVEIVKEKDLITSKEKYNKIISEHIYSLQKILPEIQLLGNTENGDIKFSAIKCIENNERNDEEMHIFRWGPISNEIQFAPQEEAQSISESNEVKKIVSPEKKQTFIKKNERKGFDNLFGKVINKQKNLYTSSIKEMNMESSDIKETSKNVPKSSKEIIQKDKLDNFLQSNENQTKTVESPNKKNSINSIQKKITEEKITFRNNKQKNMRGKKRSQSKDLNNTTKKRKCITIHDDSSNTESSNDDNEQELELPISPENLSSPISKDSMFPPQMKLENGKRKVLKIVDKTFEEDGFLVTKKVHVYESCSEDELEILTKKSIIPESHLEFKGKKNTKQTTLMNFFKKS</sequence>
<name>A0A7M7MW03_APIME</name>
<evidence type="ECO:0000256" key="4">
    <source>
        <dbReference type="ARBA" id="ARBA00023242"/>
    </source>
</evidence>
<dbReference type="Proteomes" id="UP000005203">
    <property type="component" value="Linkage group LG1"/>
</dbReference>
<evidence type="ECO:0000256" key="2">
    <source>
        <dbReference type="ARBA" id="ARBA00017589"/>
    </source>
</evidence>
<dbReference type="RefSeq" id="XP_026301852.1">
    <property type="nucleotide sequence ID" value="XM_026446067.1"/>
</dbReference>
<dbReference type="GO" id="GO:0003887">
    <property type="term" value="F:DNA-directed DNA polymerase activity"/>
    <property type="evidence" value="ECO:0007669"/>
    <property type="project" value="TreeGrafter"/>
</dbReference>
<dbReference type="GO" id="GO:1904161">
    <property type="term" value="P:DNA synthesis involved in UV-damage excision repair"/>
    <property type="evidence" value="ECO:0007669"/>
    <property type="project" value="TreeGrafter"/>
</dbReference>
<reference evidence="8" key="2">
    <citation type="submission" date="2025-04" db="UniProtKB">
        <authorList>
            <consortium name="RefSeq"/>
        </authorList>
    </citation>
    <scope>IDENTIFICATION</scope>
    <source>
        <strain evidence="8">DH4</strain>
        <tissue evidence="8">Whole body</tissue>
    </source>
</reference>
<dbReference type="EnsemblMetazoa" id="XM_026446067">
    <property type="protein sequence ID" value="XP_026301852"/>
    <property type="gene ID" value="LOC100578479"/>
</dbReference>
<evidence type="ECO:0000313" key="7">
    <source>
        <dbReference type="Proteomes" id="UP000005203"/>
    </source>
</evidence>
<accession>A0A7M7LN87</accession>
<accession>A0A8B8HCU1</accession>
<evidence type="ECO:0000256" key="1">
    <source>
        <dbReference type="ARBA" id="ARBA00004123"/>
    </source>
</evidence>
<dbReference type="PANTHER" id="PTHR17598">
    <property type="entry name" value="DNA POLYMERASE DELTA SUBUNIT 3"/>
    <property type="match status" value="1"/>
</dbReference>
<accession>A0A8B6XW43</accession>
<reference evidence="6" key="1">
    <citation type="submission" date="2021-01" db="UniProtKB">
        <authorList>
            <consortium name="EnsemblMetazoa"/>
        </authorList>
    </citation>
    <scope>IDENTIFICATION</scope>
    <source>
        <strain evidence="6">DH4</strain>
    </source>
</reference>
<dbReference type="EnsemblMetazoa" id="XM_003251434">
    <property type="protein sequence ID" value="XP_003251482"/>
    <property type="gene ID" value="LOC100578479"/>
</dbReference>
<dbReference type="GO" id="GO:0006297">
    <property type="term" value="P:nucleotide-excision repair, DNA gap filling"/>
    <property type="evidence" value="ECO:0007669"/>
    <property type="project" value="TreeGrafter"/>
</dbReference>
<evidence type="ECO:0000313" key="6">
    <source>
        <dbReference type="EnsemblMetazoa" id="XP_026301852"/>
    </source>
</evidence>
<dbReference type="InterPro" id="IPR019038">
    <property type="entry name" value="POLD3"/>
</dbReference>
<keyword evidence="7" id="KW-1185">Reference proteome</keyword>
<dbReference type="GO" id="GO:0006271">
    <property type="term" value="P:DNA strand elongation involved in DNA replication"/>
    <property type="evidence" value="ECO:0007669"/>
    <property type="project" value="TreeGrafter"/>
</dbReference>
<evidence type="ECO:0000313" key="9">
    <source>
        <dbReference type="RefSeq" id="XP_026301852.1"/>
    </source>
</evidence>
<reference evidence="7" key="3">
    <citation type="submission" date="2025-05" db="UniProtKB">
        <authorList>
            <consortium name="RefSeq"/>
        </authorList>
    </citation>
    <scope>NUCLEOTIDE SEQUENCE [LARGE SCALE GENOMIC DNA]</scope>
    <source>
        <strain evidence="7 9">DH4</strain>
        <tissue evidence="9">Whole body</tissue>
    </source>
</reference>
<dbReference type="KEGG" id="ame:100578479"/>
<keyword evidence="3" id="KW-0235">DNA replication</keyword>
<dbReference type="RefSeq" id="XP_003251482.3">
    <property type="nucleotide sequence ID" value="XM_003251434.4"/>
</dbReference>
<dbReference type="GO" id="GO:0043625">
    <property type="term" value="C:delta DNA polymerase complex"/>
    <property type="evidence" value="ECO:0007669"/>
    <property type="project" value="InterPro"/>
</dbReference>
<feature type="compositionally biased region" description="Low complexity" evidence="5">
    <location>
        <begin position="254"/>
        <end position="263"/>
    </location>
</feature>
<evidence type="ECO:0000256" key="5">
    <source>
        <dbReference type="SAM" id="MobiDB-lite"/>
    </source>
</evidence>
<keyword evidence="4" id="KW-0539">Nucleus</keyword>
<dbReference type="GeneID" id="100578479"/>
<dbReference type="Pfam" id="PF09507">
    <property type="entry name" value="CDC27"/>
    <property type="match status" value="1"/>
</dbReference>
<accession>A0A7M7MW03</accession>
<feature type="compositionally biased region" description="Basic residues" evidence="5">
    <location>
        <begin position="275"/>
        <end position="286"/>
    </location>
</feature>
<gene>
    <name evidence="8 9" type="primary">LOC100578479</name>
</gene>
<organism evidence="6">
    <name type="scientific">Apis mellifera</name>
    <name type="common">Honeybee</name>
    <dbReference type="NCBI Taxonomy" id="7460"/>
    <lineage>
        <taxon>Eukaryota</taxon>
        <taxon>Metazoa</taxon>
        <taxon>Ecdysozoa</taxon>
        <taxon>Arthropoda</taxon>
        <taxon>Hexapoda</taxon>
        <taxon>Insecta</taxon>
        <taxon>Pterygota</taxon>
        <taxon>Neoptera</taxon>
        <taxon>Endopterygota</taxon>
        <taxon>Hymenoptera</taxon>
        <taxon>Apocrita</taxon>
        <taxon>Aculeata</taxon>
        <taxon>Apoidea</taxon>
        <taxon>Anthophila</taxon>
        <taxon>Apidae</taxon>
        <taxon>Apis</taxon>
    </lineage>
</organism>
<dbReference type="OrthoDB" id="514823at2759"/>
<dbReference type="Gene3D" id="3.90.1030.20">
    <property type="entry name" value="DNA polymerase delta, p66 (Cdc27) subunit, wHTH domain"/>
    <property type="match status" value="1"/>
</dbReference>
<evidence type="ECO:0000256" key="3">
    <source>
        <dbReference type="ARBA" id="ARBA00022705"/>
    </source>
</evidence>